<sequence>MKAPLERPVKVLAVSSDTEEDPVALKKVVKRAVEDVGAEAFAPQKYLNLKRGKYARTIINGSYAELVRNRTRAKVAATSAAVAKERQNQATKTKYELRDLEHRATAMLTSSVSGRCRLAKKLDAFLTSSCDAVLNLELKLAAVLQGLDLDRKLEGKTTADSADVGPVRSSHQSE</sequence>
<organism evidence="2 3">
    <name type="scientific">Marchantia polymorpha subsp. ruderalis</name>
    <dbReference type="NCBI Taxonomy" id="1480154"/>
    <lineage>
        <taxon>Eukaryota</taxon>
        <taxon>Viridiplantae</taxon>
        <taxon>Streptophyta</taxon>
        <taxon>Embryophyta</taxon>
        <taxon>Marchantiophyta</taxon>
        <taxon>Marchantiopsida</taxon>
        <taxon>Marchantiidae</taxon>
        <taxon>Marchantiales</taxon>
        <taxon>Marchantiaceae</taxon>
        <taxon>Marchantia</taxon>
    </lineage>
</organism>
<dbReference type="Proteomes" id="UP000077202">
    <property type="component" value="Unassembled WGS sequence"/>
</dbReference>
<keyword evidence="3" id="KW-1185">Reference proteome</keyword>
<feature type="region of interest" description="Disordered" evidence="1">
    <location>
        <begin position="155"/>
        <end position="174"/>
    </location>
</feature>
<name>A0A176WDB1_MARPO</name>
<dbReference type="EMBL" id="LVLJ01001176">
    <property type="protein sequence ID" value="OAE31107.1"/>
    <property type="molecule type" value="Genomic_DNA"/>
</dbReference>
<dbReference type="AlphaFoldDB" id="A0A176WDB1"/>
<gene>
    <name evidence="2" type="ORF">AXG93_1928s1000</name>
</gene>
<evidence type="ECO:0000313" key="2">
    <source>
        <dbReference type="EMBL" id="OAE31107.1"/>
    </source>
</evidence>
<evidence type="ECO:0000313" key="3">
    <source>
        <dbReference type="Proteomes" id="UP000077202"/>
    </source>
</evidence>
<evidence type="ECO:0000256" key="1">
    <source>
        <dbReference type="SAM" id="MobiDB-lite"/>
    </source>
</evidence>
<protein>
    <submittedName>
        <fullName evidence="2">Uncharacterized protein</fullName>
    </submittedName>
</protein>
<accession>A0A176WDB1</accession>
<reference evidence="2" key="1">
    <citation type="submission" date="2016-03" db="EMBL/GenBank/DDBJ databases">
        <title>Mechanisms controlling the formation of the plant cell surface in tip-growing cells are functionally conserved among land plants.</title>
        <authorList>
            <person name="Honkanen S."/>
            <person name="Jones V.A."/>
            <person name="Morieri G."/>
            <person name="Champion C."/>
            <person name="Hetherington A.J."/>
            <person name="Kelly S."/>
            <person name="Saint-Marcoux D."/>
            <person name="Proust H."/>
            <person name="Prescott H."/>
            <person name="Dolan L."/>
        </authorList>
    </citation>
    <scope>NUCLEOTIDE SEQUENCE [LARGE SCALE GENOMIC DNA]</scope>
    <source>
        <tissue evidence="2">Whole gametophyte</tissue>
    </source>
</reference>
<comment type="caution">
    <text evidence="2">The sequence shown here is derived from an EMBL/GenBank/DDBJ whole genome shotgun (WGS) entry which is preliminary data.</text>
</comment>
<proteinExistence type="predicted"/>